<dbReference type="Pfam" id="PF00535">
    <property type="entry name" value="Glycos_transf_2"/>
    <property type="match status" value="1"/>
</dbReference>
<dbReference type="RefSeq" id="WP_253716364.1">
    <property type="nucleotide sequence ID" value="NZ_CP051522.1"/>
</dbReference>
<dbReference type="SUPFAM" id="SSF53448">
    <property type="entry name" value="Nucleotide-diphospho-sugar transferases"/>
    <property type="match status" value="1"/>
</dbReference>
<evidence type="ECO:0000313" key="2">
    <source>
        <dbReference type="EMBL" id="UTC99877.1"/>
    </source>
</evidence>
<organism evidence="2 3">
    <name type="scientific">Treponema denticola</name>
    <dbReference type="NCBI Taxonomy" id="158"/>
    <lineage>
        <taxon>Bacteria</taxon>
        <taxon>Pseudomonadati</taxon>
        <taxon>Spirochaetota</taxon>
        <taxon>Spirochaetia</taxon>
        <taxon>Spirochaetales</taxon>
        <taxon>Treponemataceae</taxon>
        <taxon>Treponema</taxon>
    </lineage>
</organism>
<dbReference type="Proteomes" id="UP001056981">
    <property type="component" value="Chromosome"/>
</dbReference>
<accession>A0A9Q9BMY5</accession>
<gene>
    <name evidence="2" type="ORF">E4N86_03830</name>
</gene>
<dbReference type="PANTHER" id="PTHR43685:SF11">
    <property type="entry name" value="GLYCOSYLTRANSFERASE TAGX-RELATED"/>
    <property type="match status" value="1"/>
</dbReference>
<sequence>MKTKITVVIPTYNKAAYISQTIESVLRQTYQDFEIIIIDDCSKDDTELVVQKYLSEKIRYFKHAQNWGPGATFNDGIKKARTEYVTLIASDDILLPAHLELVINEFKKDKKIETVFSKLQVIDENNNYLNKIQEPPYIDKYKLLNTLFYIENRIPSPGIAFKKSLFNKTEMFNPNLILMHDYDLNIRCMMHGEIAVLPEPTVLYRRFSDNCNLSGDNNWYAYCHTAENKIILDNYLNLTYADMIKTFPELESCLEKDIKFNFIAETCRNKQKRLSEWAFEKLIEYLNDSPDFFCSNDLNFQYKDYIDLYKVYAEKNIIKLTHKQKLFKMIKNTVKRPFGIK</sequence>
<dbReference type="InterPro" id="IPR029044">
    <property type="entry name" value="Nucleotide-diphossugar_trans"/>
</dbReference>
<name>A0A9Q9BMY5_TREDN</name>
<proteinExistence type="predicted"/>
<dbReference type="InterPro" id="IPR001173">
    <property type="entry name" value="Glyco_trans_2-like"/>
</dbReference>
<dbReference type="Gene3D" id="3.90.550.10">
    <property type="entry name" value="Spore Coat Polysaccharide Biosynthesis Protein SpsA, Chain A"/>
    <property type="match status" value="1"/>
</dbReference>
<protein>
    <submittedName>
        <fullName evidence="2">Glycosyltransferase</fullName>
    </submittedName>
</protein>
<dbReference type="AlphaFoldDB" id="A0A9Q9BMY5"/>
<evidence type="ECO:0000259" key="1">
    <source>
        <dbReference type="Pfam" id="PF00535"/>
    </source>
</evidence>
<dbReference type="EMBL" id="CP051635">
    <property type="protein sequence ID" value="UTC99877.1"/>
    <property type="molecule type" value="Genomic_DNA"/>
</dbReference>
<dbReference type="PANTHER" id="PTHR43685">
    <property type="entry name" value="GLYCOSYLTRANSFERASE"/>
    <property type="match status" value="1"/>
</dbReference>
<reference evidence="2" key="1">
    <citation type="submission" date="2020-04" db="EMBL/GenBank/DDBJ databases">
        <title>Comparative genomics of oral phylogroup-2 Treponema strains.</title>
        <authorList>
            <person name="Zeng H."/>
            <person name="Chan Y.K."/>
            <person name="Watt R.M."/>
        </authorList>
    </citation>
    <scope>NUCLEOTIDE SEQUENCE</scope>
    <source>
        <strain evidence="2">OMZ 905</strain>
    </source>
</reference>
<evidence type="ECO:0000313" key="3">
    <source>
        <dbReference type="Proteomes" id="UP001056981"/>
    </source>
</evidence>
<dbReference type="InterPro" id="IPR050834">
    <property type="entry name" value="Glycosyltransf_2"/>
</dbReference>
<feature type="domain" description="Glycosyltransferase 2-like" evidence="1">
    <location>
        <begin position="6"/>
        <end position="166"/>
    </location>
</feature>